<gene>
    <name evidence="2" type="ORF">METZ01_LOCUS495634</name>
</gene>
<organism evidence="2">
    <name type="scientific">marine metagenome</name>
    <dbReference type="NCBI Taxonomy" id="408172"/>
    <lineage>
        <taxon>unclassified sequences</taxon>
        <taxon>metagenomes</taxon>
        <taxon>ecological metagenomes</taxon>
    </lineage>
</organism>
<proteinExistence type="predicted"/>
<reference evidence="2" key="1">
    <citation type="submission" date="2018-05" db="EMBL/GenBank/DDBJ databases">
        <authorList>
            <person name="Lanie J.A."/>
            <person name="Ng W.-L."/>
            <person name="Kazmierczak K.M."/>
            <person name="Andrzejewski T.M."/>
            <person name="Davidsen T.M."/>
            <person name="Wayne K.J."/>
            <person name="Tettelin H."/>
            <person name="Glass J.I."/>
            <person name="Rusch D."/>
            <person name="Podicherti R."/>
            <person name="Tsui H.-C.T."/>
            <person name="Winkler M.E."/>
        </authorList>
    </citation>
    <scope>NUCLEOTIDE SEQUENCE</scope>
</reference>
<name>A0A383DEN2_9ZZZZ</name>
<feature type="region of interest" description="Disordered" evidence="1">
    <location>
        <begin position="16"/>
        <end position="41"/>
    </location>
</feature>
<evidence type="ECO:0000256" key="1">
    <source>
        <dbReference type="SAM" id="MobiDB-lite"/>
    </source>
</evidence>
<evidence type="ECO:0000313" key="2">
    <source>
        <dbReference type="EMBL" id="SVE42780.1"/>
    </source>
</evidence>
<dbReference type="AlphaFoldDB" id="A0A383DEN2"/>
<protein>
    <submittedName>
        <fullName evidence="2">Uncharacterized protein</fullName>
    </submittedName>
</protein>
<accession>A0A383DEN2</accession>
<dbReference type="EMBL" id="UINC01216585">
    <property type="protein sequence ID" value="SVE42780.1"/>
    <property type="molecule type" value="Genomic_DNA"/>
</dbReference>
<sequence length="94" mass="10015">MKALLSRKSAIDQLPLDPEVFKAPRSAPSTPPSGGAAGRDGLCFGLGTQGAGLARRFGEHPPGTGALRIRANPFEFLDPSRFITNPLQWFLNLA</sequence>
<feature type="non-terminal residue" evidence="2">
    <location>
        <position position="94"/>
    </location>
</feature>